<sequence length="422" mass="47585">MNIEYDSLPERTILCIDMKSFYASCAAVALGLDPLTCHLAVVGDTERDGSVILAATPALKRDFDIRTGNRLFEVPDDSRIHLVNATMDTYLRISVHVTELFYRYVPPETVHTYSVDESFLDIRGTKRLWRDEWELAAQIRDDLYKYFGLTCSIGIGPNMLLAKVCLDMEAKQTPDGIAKWTYDDIKEKLWPVSPLQKMWGIGPPLEKRLHRMGIFTIGQLASYPLKRLEKAFGVMGNQLYYHAWGIDFSEVGAPLLSGQVSYGKSQILFRDYTDPLETKRVVLEMCEEVTARARKEKKAGQTVSLGIGYSKNAGHYGFHRQLTVPEPTNITMEVYGACQQLFEQHYDGNPVRRISVSLSNLSADDSMQLSLLDPDRPKRRALGYVMDDIRSKYGPNAVLRGVSYADGGTARHRNTLVGGHKK</sequence>
<dbReference type="SUPFAM" id="SSF56672">
    <property type="entry name" value="DNA/RNA polymerases"/>
    <property type="match status" value="1"/>
</dbReference>
<name>A0A1H3MV48_9BACI</name>
<dbReference type="GO" id="GO:0003887">
    <property type="term" value="F:DNA-directed DNA polymerase activity"/>
    <property type="evidence" value="ECO:0007669"/>
    <property type="project" value="InterPro"/>
</dbReference>
<dbReference type="Proteomes" id="UP000198935">
    <property type="component" value="Unassembled WGS sequence"/>
</dbReference>
<dbReference type="Pfam" id="PF21999">
    <property type="entry name" value="IMS_HHH_1"/>
    <property type="match status" value="1"/>
</dbReference>
<dbReference type="GO" id="GO:0009432">
    <property type="term" value="P:SOS response"/>
    <property type="evidence" value="ECO:0007669"/>
    <property type="project" value="TreeGrafter"/>
</dbReference>
<reference evidence="4" key="1">
    <citation type="submission" date="2016-10" db="EMBL/GenBank/DDBJ databases">
        <authorList>
            <person name="Varghese N."/>
            <person name="Submissions S."/>
        </authorList>
    </citation>
    <scope>NUCLEOTIDE SEQUENCE [LARGE SCALE GENOMIC DNA]</scope>
    <source>
        <strain evidence="4">SP</strain>
    </source>
</reference>
<proteinExistence type="inferred from homology"/>
<dbReference type="Gene3D" id="3.30.1490.100">
    <property type="entry name" value="DNA polymerase, Y-family, little finger domain"/>
    <property type="match status" value="1"/>
</dbReference>
<dbReference type="Gene3D" id="3.30.70.270">
    <property type="match status" value="1"/>
</dbReference>
<dbReference type="EMBL" id="FNPI01000003">
    <property type="protein sequence ID" value="SDY80328.1"/>
    <property type="molecule type" value="Genomic_DNA"/>
</dbReference>
<dbReference type="Gene3D" id="1.10.150.20">
    <property type="entry name" value="5' to 3' exonuclease, C-terminal subdomain"/>
    <property type="match status" value="1"/>
</dbReference>
<feature type="domain" description="UmuC" evidence="2">
    <location>
        <begin position="13"/>
        <end position="202"/>
    </location>
</feature>
<dbReference type="Pfam" id="PF11799">
    <property type="entry name" value="IMS_C"/>
    <property type="match status" value="1"/>
</dbReference>
<dbReference type="GO" id="GO:0042276">
    <property type="term" value="P:error-prone translesion synthesis"/>
    <property type="evidence" value="ECO:0007669"/>
    <property type="project" value="TreeGrafter"/>
</dbReference>
<dbReference type="CDD" id="cd01700">
    <property type="entry name" value="PolY_Pol_V_umuC"/>
    <property type="match status" value="1"/>
</dbReference>
<dbReference type="PANTHER" id="PTHR11076">
    <property type="entry name" value="DNA REPAIR POLYMERASE UMUC / TRANSFERASE FAMILY MEMBER"/>
    <property type="match status" value="1"/>
</dbReference>
<accession>A0A1H3MV48</accession>
<evidence type="ECO:0000256" key="1">
    <source>
        <dbReference type="ARBA" id="ARBA00010945"/>
    </source>
</evidence>
<dbReference type="GO" id="GO:0005829">
    <property type="term" value="C:cytosol"/>
    <property type="evidence" value="ECO:0007669"/>
    <property type="project" value="TreeGrafter"/>
</dbReference>
<dbReference type="InterPro" id="IPR036775">
    <property type="entry name" value="DNA_pol_Y-fam_lit_finger_sf"/>
</dbReference>
<dbReference type="PROSITE" id="PS50173">
    <property type="entry name" value="UMUC"/>
    <property type="match status" value="1"/>
</dbReference>
<keyword evidence="4" id="KW-1185">Reference proteome</keyword>
<dbReference type="InterPro" id="IPR001126">
    <property type="entry name" value="UmuC"/>
</dbReference>
<dbReference type="InterPro" id="IPR053848">
    <property type="entry name" value="IMS_HHH_1"/>
</dbReference>
<gene>
    <name evidence="3" type="ORF">SAMN05421736_103345</name>
</gene>
<evidence type="ECO:0000259" key="2">
    <source>
        <dbReference type="PROSITE" id="PS50173"/>
    </source>
</evidence>
<comment type="similarity">
    <text evidence="1">Belongs to the DNA polymerase type-Y family.</text>
</comment>
<organism evidence="3 4">
    <name type="scientific">Evansella caseinilytica</name>
    <dbReference type="NCBI Taxonomy" id="1503961"/>
    <lineage>
        <taxon>Bacteria</taxon>
        <taxon>Bacillati</taxon>
        <taxon>Bacillota</taxon>
        <taxon>Bacilli</taxon>
        <taxon>Bacillales</taxon>
        <taxon>Bacillaceae</taxon>
        <taxon>Evansella</taxon>
    </lineage>
</organism>
<dbReference type="InterPro" id="IPR043502">
    <property type="entry name" value="DNA/RNA_pol_sf"/>
</dbReference>
<dbReference type="Pfam" id="PF00817">
    <property type="entry name" value="IMS"/>
    <property type="match status" value="1"/>
</dbReference>
<dbReference type="InterPro" id="IPR043128">
    <property type="entry name" value="Rev_trsase/Diguanyl_cyclase"/>
</dbReference>
<dbReference type="InterPro" id="IPR017961">
    <property type="entry name" value="DNA_pol_Y-fam_little_finger"/>
</dbReference>
<evidence type="ECO:0000313" key="4">
    <source>
        <dbReference type="Proteomes" id="UP000198935"/>
    </source>
</evidence>
<dbReference type="AlphaFoldDB" id="A0A1H3MV48"/>
<evidence type="ECO:0000313" key="3">
    <source>
        <dbReference type="EMBL" id="SDY80328.1"/>
    </source>
</evidence>
<dbReference type="GO" id="GO:0003684">
    <property type="term" value="F:damaged DNA binding"/>
    <property type="evidence" value="ECO:0007669"/>
    <property type="project" value="InterPro"/>
</dbReference>
<dbReference type="Gene3D" id="3.40.1170.60">
    <property type="match status" value="1"/>
</dbReference>
<dbReference type="GO" id="GO:0006281">
    <property type="term" value="P:DNA repair"/>
    <property type="evidence" value="ECO:0007669"/>
    <property type="project" value="InterPro"/>
</dbReference>
<dbReference type="PANTHER" id="PTHR11076:SF35">
    <property type="entry name" value="DNA REPAIR PROTEIN HOMOLOG YOBH"/>
    <property type="match status" value="1"/>
</dbReference>
<dbReference type="STRING" id="1503961.SAMN05421736_103345"/>
<dbReference type="InterPro" id="IPR050116">
    <property type="entry name" value="DNA_polymerase-Y"/>
</dbReference>
<protein>
    <submittedName>
        <fullName evidence="3">DNA polymerase V</fullName>
    </submittedName>
</protein>
<dbReference type="SUPFAM" id="SSF100879">
    <property type="entry name" value="Lesion bypass DNA polymerase (Y-family), little finger domain"/>
    <property type="match status" value="1"/>
</dbReference>